<dbReference type="InterPro" id="IPR036425">
    <property type="entry name" value="MoaB/Mog-like_dom_sf"/>
</dbReference>
<dbReference type="InterPro" id="IPR008135">
    <property type="entry name" value="Competence-induced_CinA"/>
</dbReference>
<dbReference type="NCBIfam" id="NF001813">
    <property type="entry name" value="PRK00549.1"/>
    <property type="match status" value="1"/>
</dbReference>
<dbReference type="PIRSF" id="PIRSF006728">
    <property type="entry name" value="CinA"/>
    <property type="match status" value="1"/>
</dbReference>
<comment type="similarity">
    <text evidence="1">Belongs to the CinA family.</text>
</comment>
<dbReference type="InterPro" id="IPR001453">
    <property type="entry name" value="MoaB/Mog_dom"/>
</dbReference>
<evidence type="ECO:0000313" key="4">
    <source>
        <dbReference type="Proteomes" id="UP000218067"/>
    </source>
</evidence>
<dbReference type="Gene3D" id="3.90.950.20">
    <property type="entry name" value="CinA-like"/>
    <property type="match status" value="1"/>
</dbReference>
<dbReference type="InterPro" id="IPR036653">
    <property type="entry name" value="CinA-like_C"/>
</dbReference>
<evidence type="ECO:0000256" key="1">
    <source>
        <dbReference type="HAMAP-Rule" id="MF_00226"/>
    </source>
</evidence>
<sequence length="429" mass="45767">MRRLRPVSARAGIVVTGTEVLTGRVQDRNGPWIADQLLELGVELAHITICGDRPADIEAQLRFMADQDPDLIITSGGLGPTADDMTVEVVARFCGRELILDTELEDTIANILKRLMARNPGFDPGNFDSVLAANQKQAMIPAGAQVINPVGTAPGLVVPGKPTVMVLPGPPRELQPMWHSAIQMPGAQEAIAGRTTYRQETIRMFGLPESGLAETLRSAETTIPDFGALEITTCLRRGEIEMVTRYEPGAADTYAQVARLLRDRHGDQIYSEDGSQVDDLVARLLADRRIATAESCTAGLLAARLTDRPGSSAYVMGGVVSYSNEAKAELLGVDPTLIEMHGAVSEPVAQAMAAGALQRFGADTAVAITGIAGPGGGTEQKPVGTVCFCVLVGDGRNVTRTLRLPGNRSDIRERSTTVAMHLLRRALSE</sequence>
<dbReference type="InterPro" id="IPR008136">
    <property type="entry name" value="CinA_C"/>
</dbReference>
<proteinExistence type="inferred from homology"/>
<protein>
    <recommendedName>
        <fullName evidence="1">CinA-like protein</fullName>
    </recommendedName>
</protein>
<accession>A0A1B4Y3E3</accession>
<name>A0A1B4Y3E3_MYCUL</name>
<dbReference type="Gene3D" id="3.40.980.10">
    <property type="entry name" value="MoaB/Mog-like domain"/>
    <property type="match status" value="1"/>
</dbReference>
<dbReference type="Proteomes" id="UP000218067">
    <property type="component" value="Chromosome"/>
</dbReference>
<dbReference type="NCBIfam" id="TIGR00199">
    <property type="entry name" value="PncC_domain"/>
    <property type="match status" value="1"/>
</dbReference>
<dbReference type="SUPFAM" id="SSF142433">
    <property type="entry name" value="CinA-like"/>
    <property type="match status" value="1"/>
</dbReference>
<evidence type="ECO:0000259" key="2">
    <source>
        <dbReference type="SMART" id="SM00852"/>
    </source>
</evidence>
<dbReference type="Pfam" id="PF00994">
    <property type="entry name" value="MoCF_biosynth"/>
    <property type="match status" value="1"/>
</dbReference>
<dbReference type="EMBL" id="AP017624">
    <property type="protein sequence ID" value="BAV41585.1"/>
    <property type="molecule type" value="Genomic_DNA"/>
</dbReference>
<dbReference type="NCBIfam" id="TIGR00200">
    <property type="entry name" value="cinA_nterm"/>
    <property type="match status" value="1"/>
</dbReference>
<dbReference type="HAMAP" id="MF_00226_B">
    <property type="entry name" value="CinA_B"/>
    <property type="match status" value="1"/>
</dbReference>
<dbReference type="CDD" id="cd00885">
    <property type="entry name" value="cinA"/>
    <property type="match status" value="1"/>
</dbReference>
<dbReference type="InterPro" id="IPR050101">
    <property type="entry name" value="CinA"/>
</dbReference>
<evidence type="ECO:0000313" key="3">
    <source>
        <dbReference type="EMBL" id="BAV41585.1"/>
    </source>
</evidence>
<reference evidence="3 4" key="1">
    <citation type="submission" date="2016-08" db="EMBL/GenBank/DDBJ databases">
        <title>Complete genome sequence of Mycobacterium shinshuense, a subspecies of M. ulcerans.</title>
        <authorList>
            <person name="Yoshida M."/>
            <person name="Ogura Y."/>
            <person name="Hayashi T."/>
            <person name="Hoshino Y."/>
        </authorList>
    </citation>
    <scope>NUCLEOTIDE SEQUENCE [LARGE SCALE GENOMIC DNA]</scope>
    <source>
        <strain evidence="4">ATCC 33728</strain>
    </source>
</reference>
<gene>
    <name evidence="3" type="primary">cinA</name>
    <name evidence="3" type="ORF">SHTP_2469</name>
</gene>
<dbReference type="PANTHER" id="PTHR13939">
    <property type="entry name" value="NICOTINAMIDE-NUCLEOTIDE AMIDOHYDROLASE PNCC"/>
    <property type="match status" value="1"/>
</dbReference>
<dbReference type="Pfam" id="PF02464">
    <property type="entry name" value="CinA"/>
    <property type="match status" value="1"/>
</dbReference>
<dbReference type="SMART" id="SM00852">
    <property type="entry name" value="MoCF_biosynth"/>
    <property type="match status" value="1"/>
</dbReference>
<feature type="domain" description="MoaB/Mog" evidence="2">
    <location>
        <begin position="12"/>
        <end position="188"/>
    </location>
</feature>
<organism evidence="3 4">
    <name type="scientific">Mycobacterium ulcerans subsp. shinshuense</name>
    <dbReference type="NCBI Taxonomy" id="1124626"/>
    <lineage>
        <taxon>Bacteria</taxon>
        <taxon>Bacillati</taxon>
        <taxon>Actinomycetota</taxon>
        <taxon>Actinomycetes</taxon>
        <taxon>Mycobacteriales</taxon>
        <taxon>Mycobacteriaceae</taxon>
        <taxon>Mycobacterium</taxon>
        <taxon>Mycobacterium ulcerans group</taxon>
    </lineage>
</organism>
<dbReference type="PANTHER" id="PTHR13939:SF0">
    <property type="entry name" value="NMN AMIDOHYDROLASE-LIKE PROTEIN YFAY"/>
    <property type="match status" value="1"/>
</dbReference>
<dbReference type="AlphaFoldDB" id="A0A1B4Y3E3"/>
<dbReference type="SUPFAM" id="SSF53218">
    <property type="entry name" value="Molybdenum cofactor biosynthesis proteins"/>
    <property type="match status" value="1"/>
</dbReference>